<keyword evidence="6" id="KW-0744">Spermatogenesis</keyword>
<dbReference type="InterPro" id="IPR036140">
    <property type="entry name" value="PFN_sf"/>
</dbReference>
<dbReference type="AlphaFoldDB" id="A0AAV7RB17"/>
<comment type="caution">
    <text evidence="10">The sequence shown here is derived from an EMBL/GenBank/DDBJ whole genome shotgun (WGS) entry which is preliminary data.</text>
</comment>
<evidence type="ECO:0000256" key="5">
    <source>
        <dbReference type="ARBA" id="ARBA00022782"/>
    </source>
</evidence>
<dbReference type="GO" id="GO:0007283">
    <property type="term" value="P:spermatogenesis"/>
    <property type="evidence" value="ECO:0007669"/>
    <property type="project" value="UniProtKB-KW"/>
</dbReference>
<dbReference type="SMART" id="SM00392">
    <property type="entry name" value="PROF"/>
    <property type="match status" value="1"/>
</dbReference>
<keyword evidence="7" id="KW-0446">Lipid-binding</keyword>
<evidence type="ECO:0000256" key="4">
    <source>
        <dbReference type="ARBA" id="ARBA00022490"/>
    </source>
</evidence>
<gene>
    <name evidence="10" type="ORF">NDU88_002114</name>
</gene>
<evidence type="ECO:0000256" key="7">
    <source>
        <dbReference type="ARBA" id="ARBA00023121"/>
    </source>
</evidence>
<evidence type="ECO:0000313" key="11">
    <source>
        <dbReference type="Proteomes" id="UP001066276"/>
    </source>
</evidence>
<protein>
    <recommendedName>
        <fullName evidence="9">Profilin</fullName>
    </recommendedName>
</protein>
<dbReference type="PANTHER" id="PTHR11604">
    <property type="entry name" value="PROFILIN"/>
    <property type="match status" value="1"/>
</dbReference>
<evidence type="ECO:0000256" key="3">
    <source>
        <dbReference type="ARBA" id="ARBA00022473"/>
    </source>
</evidence>
<dbReference type="InterPro" id="IPR048278">
    <property type="entry name" value="PFN"/>
</dbReference>
<dbReference type="GO" id="GO:0005938">
    <property type="term" value="C:cell cortex"/>
    <property type="evidence" value="ECO:0007669"/>
    <property type="project" value="TreeGrafter"/>
</dbReference>
<proteinExistence type="inferred from homology"/>
<dbReference type="CDD" id="cd00148">
    <property type="entry name" value="PROF"/>
    <property type="match status" value="1"/>
</dbReference>
<accession>A0AAV7RB17</accession>
<name>A0AAV7RB17_PLEWA</name>
<comment type="function">
    <text evidence="8">Involved in male fertility. Required for manchette development and acrosome biogenesis during spermiogenesis. Binds in vitro to phospholipids, including phosphatidylinositol 3-phosphate (PtdIns(3)P), phosphatidylinositol 4,5-bisphosphate (PtdIns(4,5)P2), phosphatidylinositol 4-phosphate (PtdIns(4)P) and phosphatidic acid (PA). Contrary to other profilin family members, does not bind to actin in vitro.</text>
</comment>
<evidence type="ECO:0000256" key="2">
    <source>
        <dbReference type="ARBA" id="ARBA00010058"/>
    </source>
</evidence>
<reference evidence="10" key="1">
    <citation type="journal article" date="2022" name="bioRxiv">
        <title>Sequencing and chromosome-scale assembly of the giantPleurodeles waltlgenome.</title>
        <authorList>
            <person name="Brown T."/>
            <person name="Elewa A."/>
            <person name="Iarovenko S."/>
            <person name="Subramanian E."/>
            <person name="Araus A.J."/>
            <person name="Petzold A."/>
            <person name="Susuki M."/>
            <person name="Suzuki K.-i.T."/>
            <person name="Hayashi T."/>
            <person name="Toyoda A."/>
            <person name="Oliveira C."/>
            <person name="Osipova E."/>
            <person name="Leigh N.D."/>
            <person name="Simon A."/>
            <person name="Yun M.H."/>
        </authorList>
    </citation>
    <scope>NUCLEOTIDE SEQUENCE</scope>
    <source>
        <strain evidence="10">20211129_DDA</strain>
        <tissue evidence="10">Liver</tissue>
    </source>
</reference>
<keyword evidence="3" id="KW-0217">Developmental protein</keyword>
<dbReference type="SUPFAM" id="SSF55770">
    <property type="entry name" value="Profilin (actin-binding protein)"/>
    <property type="match status" value="1"/>
</dbReference>
<evidence type="ECO:0000256" key="9">
    <source>
        <dbReference type="RuleBase" id="RU003909"/>
    </source>
</evidence>
<sequence length="353" mass="40071">MGLLDDIQRLDSLVSDQINSSQHVSLNKELAIRKQEYRDYVRKKQQESWEAGKTRQFNDGEVIGKLLAWRAKTQTIRNVIKRIIVNDGKQVGEEQELRQSEDIRDAFRVFFPQDLKEDLHYIPQGIREWLESMHLLHLSEESRAYWTPLKFSKISSLSEGCCKKCDMAGADDLHMFVECPGLFALGGKFQLVERRRQRVEVTGDSEPGAGVTLSGRKVKTSIVNKMIHLQSLLNEALILTKHVENAAILNIKEAKVAASTAGFNVSPQLIHILIDAFKNPSLTRKEGLYFQDVGYKCVRADQYSVYAKNVDQGLIVVKTNAYILVATYREGMFPSVCVEAVEKLGDYFKTKGK</sequence>
<dbReference type="FunFam" id="3.30.450.30:FF:000007">
    <property type="entry name" value="Profilin"/>
    <property type="match status" value="1"/>
</dbReference>
<dbReference type="InterPro" id="IPR005455">
    <property type="entry name" value="PFN_euk"/>
</dbReference>
<evidence type="ECO:0000256" key="8">
    <source>
        <dbReference type="ARBA" id="ARBA00059169"/>
    </source>
</evidence>
<dbReference type="GO" id="GO:0030154">
    <property type="term" value="P:cell differentiation"/>
    <property type="evidence" value="ECO:0007669"/>
    <property type="project" value="UniProtKB-KW"/>
</dbReference>
<keyword evidence="5" id="KW-0221">Differentiation</keyword>
<dbReference type="Pfam" id="PF00235">
    <property type="entry name" value="Profilin"/>
    <property type="match status" value="1"/>
</dbReference>
<comment type="similarity">
    <text evidence="2 9">Belongs to the profilin family.</text>
</comment>
<dbReference type="PANTHER" id="PTHR11604:SF2">
    <property type="entry name" value="PROFILIN-4"/>
    <property type="match status" value="1"/>
</dbReference>
<organism evidence="10 11">
    <name type="scientific">Pleurodeles waltl</name>
    <name type="common">Iberian ribbed newt</name>
    <dbReference type="NCBI Taxonomy" id="8319"/>
    <lineage>
        <taxon>Eukaryota</taxon>
        <taxon>Metazoa</taxon>
        <taxon>Chordata</taxon>
        <taxon>Craniata</taxon>
        <taxon>Vertebrata</taxon>
        <taxon>Euteleostomi</taxon>
        <taxon>Amphibia</taxon>
        <taxon>Batrachia</taxon>
        <taxon>Caudata</taxon>
        <taxon>Salamandroidea</taxon>
        <taxon>Salamandridae</taxon>
        <taxon>Pleurodelinae</taxon>
        <taxon>Pleurodeles</taxon>
    </lineage>
</organism>
<keyword evidence="11" id="KW-1185">Reference proteome</keyword>
<comment type="subcellular location">
    <subcellularLocation>
        <location evidence="1">Cytoplasm</location>
    </subcellularLocation>
</comment>
<keyword evidence="4" id="KW-0963">Cytoplasm</keyword>
<dbReference type="Gene3D" id="3.30.450.30">
    <property type="entry name" value="Dynein light chain 2a, cytoplasmic"/>
    <property type="match status" value="1"/>
</dbReference>
<dbReference type="EMBL" id="JANPWB010000009">
    <property type="protein sequence ID" value="KAJ1149303.1"/>
    <property type="molecule type" value="Genomic_DNA"/>
</dbReference>
<dbReference type="GO" id="GO:0003785">
    <property type="term" value="F:actin monomer binding"/>
    <property type="evidence" value="ECO:0007669"/>
    <property type="project" value="TreeGrafter"/>
</dbReference>
<evidence type="ECO:0000256" key="6">
    <source>
        <dbReference type="ARBA" id="ARBA00022871"/>
    </source>
</evidence>
<keyword evidence="9" id="KW-0009">Actin-binding</keyword>
<dbReference type="GO" id="GO:0008289">
    <property type="term" value="F:lipid binding"/>
    <property type="evidence" value="ECO:0007669"/>
    <property type="project" value="UniProtKB-KW"/>
</dbReference>
<dbReference type="Proteomes" id="UP001066276">
    <property type="component" value="Chromosome 5"/>
</dbReference>
<evidence type="ECO:0000313" key="10">
    <source>
        <dbReference type="EMBL" id="KAJ1149303.1"/>
    </source>
</evidence>
<evidence type="ECO:0000256" key="1">
    <source>
        <dbReference type="ARBA" id="ARBA00004496"/>
    </source>
</evidence>